<dbReference type="PANTHER" id="PTHR22893:SF91">
    <property type="entry name" value="NADPH DEHYDROGENASE 2-RELATED"/>
    <property type="match status" value="1"/>
</dbReference>
<sequence>MSIQSSKKLFSPLKVGDITLNHRIVMPPISRLRANWPNAIPSNMMLEHYSQRATEGGLIIAEATAVSAEARAYHTAPGLYTDEQVLGWKRITDVVHEKKGVIFVQLSHAGRATNALLTEGKLPITASVNQEFLQNKNIVVSTPNGFELPSEHRALQTNEIPNVIEQFRYAAENAKNAGFDGIEIQAGQGHIIEQFLQNKSNNRIDEYGGSIENRVRLLTEILESTISVWGQNRVGVRISPSSTFNGMGDSDPRALFRYLASRMNNYALAYLHIIEPRISGADTIAENQDAIATKELRGIYEGIIISAGGFTPATAENAIDNEIADLIAFGRHFTSNPDLPNRIFHDLPLTHYDRNTFYAFDANGYTDFSVYDFSKGNQKASVEV</sequence>
<evidence type="ECO:0000259" key="4">
    <source>
        <dbReference type="Pfam" id="PF00724"/>
    </source>
</evidence>
<dbReference type="CDD" id="cd02933">
    <property type="entry name" value="OYE_like_FMN"/>
    <property type="match status" value="1"/>
</dbReference>
<dbReference type="Gene3D" id="3.20.20.70">
    <property type="entry name" value="Aldolase class I"/>
    <property type="match status" value="1"/>
</dbReference>
<dbReference type="RefSeq" id="WP_064007096.1">
    <property type="nucleotide sequence ID" value="NZ_LUUG01000045.1"/>
</dbReference>
<protein>
    <submittedName>
        <fullName evidence="5">Alkene reductase</fullName>
    </submittedName>
</protein>
<evidence type="ECO:0000313" key="7">
    <source>
        <dbReference type="Proteomes" id="UP000077763"/>
    </source>
</evidence>
<dbReference type="AlphaFoldDB" id="A0A177MPA4"/>
<evidence type="ECO:0000313" key="6">
    <source>
        <dbReference type="EMBL" id="OAI08319.1"/>
    </source>
</evidence>
<name>A0A177MPA4_METMH</name>
<dbReference type="InterPro" id="IPR045247">
    <property type="entry name" value="Oye-like"/>
</dbReference>
<comment type="caution">
    <text evidence="5">The sequence shown here is derived from an EMBL/GenBank/DDBJ whole genome shotgun (WGS) entry which is preliminary data.</text>
</comment>
<dbReference type="EMBL" id="LUUH01000029">
    <property type="protein sequence ID" value="OAI07224.1"/>
    <property type="molecule type" value="Genomic_DNA"/>
</dbReference>
<dbReference type="GO" id="GO:0010181">
    <property type="term" value="F:FMN binding"/>
    <property type="evidence" value="ECO:0007669"/>
    <property type="project" value="InterPro"/>
</dbReference>
<accession>A0A177MPA4</accession>
<dbReference type="GO" id="GO:0016628">
    <property type="term" value="F:oxidoreductase activity, acting on the CH-CH group of donors, NAD or NADP as acceptor"/>
    <property type="evidence" value="ECO:0007669"/>
    <property type="project" value="UniProtKB-ARBA"/>
</dbReference>
<reference evidence="5 7" key="1">
    <citation type="submission" date="2016-03" db="EMBL/GenBank/DDBJ databases">
        <authorList>
            <person name="Ploux O."/>
        </authorList>
    </citation>
    <scope>NUCLEOTIDE SEQUENCE [LARGE SCALE GENOMIC DNA]</scope>
    <source>
        <strain evidence="6">R-45363</strain>
        <strain evidence="5 7">R-45371</strain>
    </source>
</reference>
<keyword evidence="3" id="KW-0560">Oxidoreductase</keyword>
<dbReference type="SUPFAM" id="SSF51395">
    <property type="entry name" value="FMN-linked oxidoreductases"/>
    <property type="match status" value="1"/>
</dbReference>
<dbReference type="GO" id="GO:0005829">
    <property type="term" value="C:cytosol"/>
    <property type="evidence" value="ECO:0007669"/>
    <property type="project" value="UniProtKB-ARBA"/>
</dbReference>
<dbReference type="PANTHER" id="PTHR22893">
    <property type="entry name" value="NADH OXIDOREDUCTASE-RELATED"/>
    <property type="match status" value="1"/>
</dbReference>
<comment type="cofactor">
    <cofactor evidence="1">
        <name>FMN</name>
        <dbReference type="ChEBI" id="CHEBI:58210"/>
    </cofactor>
</comment>
<dbReference type="EMBL" id="LUUG01000045">
    <property type="protein sequence ID" value="OAI08319.1"/>
    <property type="molecule type" value="Genomic_DNA"/>
</dbReference>
<feature type="domain" description="NADH:flavin oxidoreductase/NADH oxidase N-terminal" evidence="4">
    <location>
        <begin position="8"/>
        <end position="349"/>
    </location>
</feature>
<dbReference type="InterPro" id="IPR001155">
    <property type="entry name" value="OxRdtase_FMN_N"/>
</dbReference>
<dbReference type="OrthoDB" id="8523426at2"/>
<dbReference type="Proteomes" id="UP000078090">
    <property type="component" value="Unassembled WGS sequence"/>
</dbReference>
<reference evidence="8" key="2">
    <citation type="submission" date="2016-03" db="EMBL/GenBank/DDBJ databases">
        <authorList>
            <person name="Heylen K."/>
            <person name="De Vos P."/>
            <person name="Vekeman B."/>
        </authorList>
    </citation>
    <scope>NUCLEOTIDE SEQUENCE [LARGE SCALE GENOMIC DNA]</scope>
    <source>
        <strain evidence="8">R-45363</strain>
    </source>
</reference>
<evidence type="ECO:0000256" key="1">
    <source>
        <dbReference type="ARBA" id="ARBA00001917"/>
    </source>
</evidence>
<proteinExistence type="inferred from homology"/>
<evidence type="ECO:0000313" key="8">
    <source>
        <dbReference type="Proteomes" id="UP000078090"/>
    </source>
</evidence>
<evidence type="ECO:0000313" key="5">
    <source>
        <dbReference type="EMBL" id="OAI07224.1"/>
    </source>
</evidence>
<evidence type="ECO:0000256" key="3">
    <source>
        <dbReference type="ARBA" id="ARBA00023002"/>
    </source>
</evidence>
<comment type="similarity">
    <text evidence="2">Belongs to the NADH:flavin oxidoreductase/NADH oxidase family.</text>
</comment>
<dbReference type="Proteomes" id="UP000077763">
    <property type="component" value="Unassembled WGS sequence"/>
</dbReference>
<dbReference type="FunFam" id="3.20.20.70:FF:000059">
    <property type="entry name" value="N-ethylmaleimide reductase, FMN-linked"/>
    <property type="match status" value="1"/>
</dbReference>
<evidence type="ECO:0000256" key="2">
    <source>
        <dbReference type="ARBA" id="ARBA00005979"/>
    </source>
</evidence>
<gene>
    <name evidence="6" type="ORF">A1332_07470</name>
    <name evidence="5" type="ORF">A1353_07670</name>
</gene>
<dbReference type="Pfam" id="PF00724">
    <property type="entry name" value="Oxidored_FMN"/>
    <property type="match status" value="1"/>
</dbReference>
<organism evidence="5 7">
    <name type="scientific">Methylomonas methanica</name>
    <dbReference type="NCBI Taxonomy" id="421"/>
    <lineage>
        <taxon>Bacteria</taxon>
        <taxon>Pseudomonadati</taxon>
        <taxon>Pseudomonadota</taxon>
        <taxon>Gammaproteobacteria</taxon>
        <taxon>Methylococcales</taxon>
        <taxon>Methylococcaceae</taxon>
        <taxon>Methylomonas</taxon>
    </lineage>
</organism>
<dbReference type="InterPro" id="IPR013785">
    <property type="entry name" value="Aldolase_TIM"/>
</dbReference>